<accession>W6MRC7</accession>
<dbReference type="Pfam" id="PF08704">
    <property type="entry name" value="GCD14"/>
    <property type="match status" value="1"/>
</dbReference>
<evidence type="ECO:0000259" key="14">
    <source>
        <dbReference type="Pfam" id="PF08704"/>
    </source>
</evidence>
<dbReference type="GO" id="GO:0031515">
    <property type="term" value="C:tRNA (m1A) methyltransferase complex"/>
    <property type="evidence" value="ECO:0007669"/>
    <property type="project" value="UniProtKB-UniRule"/>
</dbReference>
<gene>
    <name evidence="15" type="ORF">KUCA_T00003781001</name>
</gene>
<dbReference type="PIRSF" id="PIRSF017269">
    <property type="entry name" value="GCD14"/>
    <property type="match status" value="1"/>
</dbReference>
<evidence type="ECO:0000256" key="3">
    <source>
        <dbReference type="ARBA" id="ARBA00015963"/>
    </source>
</evidence>
<dbReference type="GO" id="GO:0005634">
    <property type="term" value="C:nucleus"/>
    <property type="evidence" value="ECO:0007669"/>
    <property type="project" value="UniProtKB-SubCell"/>
</dbReference>
<reference evidence="15" key="1">
    <citation type="submission" date="2013-12" db="EMBL/GenBank/DDBJ databases">
        <authorList>
            <person name="Genoscope - CEA"/>
        </authorList>
    </citation>
    <scope>NUCLEOTIDE SEQUENCE</scope>
    <source>
        <strain evidence="15">CBS 1993</strain>
    </source>
</reference>
<name>W6MRC7_9ASCO</name>
<evidence type="ECO:0000256" key="6">
    <source>
        <dbReference type="ARBA" id="ARBA00022691"/>
    </source>
</evidence>
<keyword evidence="5 11" id="KW-0808">Transferase</keyword>
<proteinExistence type="inferred from homology"/>
<dbReference type="GO" id="GO:0160107">
    <property type="term" value="F:tRNA (adenine(58)-N1)-methyltransferase activity"/>
    <property type="evidence" value="ECO:0007669"/>
    <property type="project" value="UniProtKB-EC"/>
</dbReference>
<comment type="subcellular location">
    <subcellularLocation>
        <location evidence="1 11">Nucleus</location>
    </subcellularLocation>
</comment>
<dbReference type="HOGENOM" id="CLU_025402_4_0_1"/>
<dbReference type="PANTHER" id="PTHR12133:SF2">
    <property type="entry name" value="TRNA (ADENINE(58)-N(1))-METHYLTRANSFERASE CATALYTIC SUBUNIT TRMT61A"/>
    <property type="match status" value="1"/>
</dbReference>
<evidence type="ECO:0000256" key="11">
    <source>
        <dbReference type="PIRNR" id="PIRNR017269"/>
    </source>
</evidence>
<keyword evidence="7 11" id="KW-0819">tRNA processing</keyword>
<organism evidence="15 16">
    <name type="scientific">Kuraishia capsulata CBS 1993</name>
    <dbReference type="NCBI Taxonomy" id="1382522"/>
    <lineage>
        <taxon>Eukaryota</taxon>
        <taxon>Fungi</taxon>
        <taxon>Dikarya</taxon>
        <taxon>Ascomycota</taxon>
        <taxon>Saccharomycotina</taxon>
        <taxon>Pichiomycetes</taxon>
        <taxon>Pichiales</taxon>
        <taxon>Pichiaceae</taxon>
        <taxon>Kuraishia</taxon>
    </lineage>
</organism>
<dbReference type="Gene3D" id="3.40.50.150">
    <property type="entry name" value="Vaccinia Virus protein VP39"/>
    <property type="match status" value="1"/>
</dbReference>
<feature type="binding site" evidence="12">
    <location>
        <position position="187"/>
    </location>
    <ligand>
        <name>S-adenosyl-L-methionine</name>
        <dbReference type="ChEBI" id="CHEBI:59789"/>
    </ligand>
</feature>
<comment type="similarity">
    <text evidence="11">Belongs to the class I-like SAM-binding methyltransferase superfamily. TRM61 family.</text>
</comment>
<feature type="region of interest" description="Disordered" evidence="13">
    <location>
        <begin position="289"/>
        <end position="318"/>
    </location>
</feature>
<evidence type="ECO:0000313" key="15">
    <source>
        <dbReference type="EMBL" id="CDK27802.1"/>
    </source>
</evidence>
<dbReference type="Proteomes" id="UP000019384">
    <property type="component" value="Unassembled WGS sequence"/>
</dbReference>
<dbReference type="PANTHER" id="PTHR12133">
    <property type="entry name" value="TRNA (ADENINE(58)-N(1))-METHYLTRANSFERASE"/>
    <property type="match status" value="1"/>
</dbReference>
<dbReference type="AlphaFoldDB" id="W6MRC7"/>
<dbReference type="OrthoDB" id="1925287at2759"/>
<dbReference type="EC" id="2.1.1.220" evidence="2 11"/>
<evidence type="ECO:0000256" key="10">
    <source>
        <dbReference type="ARBA" id="ARBA00063447"/>
    </source>
</evidence>
<keyword evidence="16" id="KW-1185">Reference proteome</keyword>
<reference evidence="15" key="2">
    <citation type="submission" date="2014-02" db="EMBL/GenBank/DDBJ databases">
        <title>Complete DNA sequence of /Kuraishia capsulata/ illustrates novel genomic features among budding yeasts (/Saccharomycotina/).</title>
        <authorList>
            <person name="Morales L."/>
            <person name="Noel B."/>
            <person name="Porcel B."/>
            <person name="Marcet-Houben M."/>
            <person name="Hullo M-F."/>
            <person name="Sacerdot C."/>
            <person name="Tekaia F."/>
            <person name="Leh-Louis V."/>
            <person name="Despons L."/>
            <person name="Khanna V."/>
            <person name="Aury J-M."/>
            <person name="Barbe V."/>
            <person name="Couloux A."/>
            <person name="Labadie K."/>
            <person name="Pelletier E."/>
            <person name="Souciet J-L."/>
            <person name="Boekhout T."/>
            <person name="Gabaldon T."/>
            <person name="Wincker P."/>
            <person name="Dujon B."/>
        </authorList>
    </citation>
    <scope>NUCLEOTIDE SEQUENCE</scope>
    <source>
        <strain evidence="15">CBS 1993</strain>
    </source>
</reference>
<dbReference type="EMBL" id="HG793128">
    <property type="protein sequence ID" value="CDK27802.1"/>
    <property type="molecule type" value="Genomic_DNA"/>
</dbReference>
<evidence type="ECO:0000256" key="8">
    <source>
        <dbReference type="ARBA" id="ARBA00023242"/>
    </source>
</evidence>
<dbReference type="STRING" id="1382522.W6MRC7"/>
<sequence>MSFLGYKSIIEEGDLVLAFIGRDSIKPINVKAGEILNTRYGAFPHDIMIGSKYGAQVSGSKGFGFIHLLYPTPELWSISLPHRTQIVYTPDSSYIVQRLGITAGSRVIEAGTGSGSFSHALARTVNETGKLFTYEFHESRYLEAKKEFEDHHLPNFIITHRDVCENGFDIIQNDETVDVSADSVFLDLPSPWTAIPRLKSVVAKGKRIGICCFSPCIEQVLKTVEALEAEGWTGIEMVEVAGRKWEARKDMVRTLDDALDRLRDVKRRQLEGIEKVKLIRAQRDNTPVESADVEVSSGSKREATEEADSEEPISKKARGFNPWGRGIRVREGDEAYQWFNVTRGEGEVKSHTSYLTFAHYLNFDDE</sequence>
<dbReference type="InterPro" id="IPR014816">
    <property type="entry name" value="tRNA_MeTrfase_Gcd14"/>
</dbReference>
<evidence type="ECO:0000256" key="5">
    <source>
        <dbReference type="ARBA" id="ARBA00022679"/>
    </source>
</evidence>
<dbReference type="InterPro" id="IPR049470">
    <property type="entry name" value="TRM61_C"/>
</dbReference>
<dbReference type="PROSITE" id="PS51620">
    <property type="entry name" value="SAM_TRM61"/>
    <property type="match status" value="1"/>
</dbReference>
<evidence type="ECO:0000256" key="4">
    <source>
        <dbReference type="ARBA" id="ARBA00022603"/>
    </source>
</evidence>
<evidence type="ECO:0000256" key="12">
    <source>
        <dbReference type="PIRSR" id="PIRSR017269-1"/>
    </source>
</evidence>
<evidence type="ECO:0000313" key="16">
    <source>
        <dbReference type="Proteomes" id="UP000019384"/>
    </source>
</evidence>
<comment type="function">
    <text evidence="9 11">Catalytic subunit of tRNA (adenine-N(1)-)-methyltransferase, which catalyzes the formation of N(1)-methyladenine at position 58 (m1A58) in initiator methionyl-tRNA.</text>
</comment>
<evidence type="ECO:0000256" key="13">
    <source>
        <dbReference type="SAM" id="MobiDB-lite"/>
    </source>
</evidence>
<dbReference type="InterPro" id="IPR029063">
    <property type="entry name" value="SAM-dependent_MTases_sf"/>
</dbReference>
<comment type="subunit">
    <text evidence="10">Heterotetramer; composed of two copies of TRM6 and two copies of TRM61.</text>
</comment>
<feature type="binding site" evidence="12">
    <location>
        <position position="135"/>
    </location>
    <ligand>
        <name>S-adenosyl-L-methionine</name>
        <dbReference type="ChEBI" id="CHEBI:59789"/>
    </ligand>
</feature>
<keyword evidence="8 11" id="KW-0539">Nucleus</keyword>
<dbReference type="SUPFAM" id="SSF53335">
    <property type="entry name" value="S-adenosyl-L-methionine-dependent methyltransferases"/>
    <property type="match status" value="1"/>
</dbReference>
<evidence type="ECO:0000256" key="2">
    <source>
        <dbReference type="ARBA" id="ARBA00012796"/>
    </source>
</evidence>
<keyword evidence="4 11" id="KW-0489">Methyltransferase</keyword>
<feature type="binding site" evidence="12">
    <location>
        <position position="162"/>
    </location>
    <ligand>
        <name>S-adenosyl-L-methionine</name>
        <dbReference type="ChEBI" id="CHEBI:59789"/>
    </ligand>
</feature>
<evidence type="ECO:0000256" key="7">
    <source>
        <dbReference type="ARBA" id="ARBA00022694"/>
    </source>
</evidence>
<dbReference type="GO" id="GO:0030488">
    <property type="term" value="P:tRNA methylation"/>
    <property type="evidence" value="ECO:0007669"/>
    <property type="project" value="EnsemblFungi"/>
</dbReference>
<evidence type="ECO:0000256" key="1">
    <source>
        <dbReference type="ARBA" id="ARBA00004123"/>
    </source>
</evidence>
<keyword evidence="6 11" id="KW-0949">S-adenosyl-L-methionine</keyword>
<comment type="catalytic activity">
    <reaction evidence="11">
        <text>adenosine(58) in tRNA + S-adenosyl-L-methionine = N(1)-methyladenosine(58) in tRNA + S-adenosyl-L-homocysteine + H(+)</text>
        <dbReference type="Rhea" id="RHEA:43152"/>
        <dbReference type="Rhea" id="RHEA-COMP:10365"/>
        <dbReference type="Rhea" id="RHEA-COMP:10366"/>
        <dbReference type="ChEBI" id="CHEBI:15378"/>
        <dbReference type="ChEBI" id="CHEBI:57856"/>
        <dbReference type="ChEBI" id="CHEBI:59789"/>
        <dbReference type="ChEBI" id="CHEBI:74411"/>
        <dbReference type="ChEBI" id="CHEBI:74491"/>
        <dbReference type="EC" id="2.1.1.220"/>
    </reaction>
</comment>
<feature type="domain" description="tRNA (adenine(58)-N(1))-methyltransferase catalytic subunit TRM61 C-terminal" evidence="14">
    <location>
        <begin position="64"/>
        <end position="359"/>
    </location>
</feature>
<dbReference type="GeneID" id="34521182"/>
<protein>
    <recommendedName>
        <fullName evidence="3 11">tRNA (adenine(58)-N(1))-methyltransferase catalytic subunit TRM61</fullName>
        <ecNumber evidence="2 11">2.1.1.220</ecNumber>
    </recommendedName>
</protein>
<evidence type="ECO:0000256" key="9">
    <source>
        <dbReference type="ARBA" id="ARBA00054081"/>
    </source>
</evidence>
<dbReference type="RefSeq" id="XP_022459794.1">
    <property type="nucleotide sequence ID" value="XM_022602230.1"/>
</dbReference>
<dbReference type="FunFam" id="3.10.330.20:FF:000002">
    <property type="entry name" value="tRNA (adenine(58)-N(1))-methyltransferase catalytic subunit TRMT61A"/>
    <property type="match status" value="1"/>
</dbReference>
<dbReference type="Gene3D" id="3.10.330.20">
    <property type="match status" value="1"/>
</dbReference>